<keyword evidence="1" id="KW-1133">Transmembrane helix</keyword>
<protein>
    <submittedName>
        <fullName evidence="2">Uncharacterized protein</fullName>
    </submittedName>
</protein>
<dbReference type="AlphaFoldDB" id="A0ABD1NAK2"/>
<dbReference type="EMBL" id="JBGMDY010000002">
    <property type="protein sequence ID" value="KAL2344732.1"/>
    <property type="molecule type" value="Genomic_DNA"/>
</dbReference>
<organism evidence="2 3">
    <name type="scientific">Flemingia macrophylla</name>
    <dbReference type="NCBI Taxonomy" id="520843"/>
    <lineage>
        <taxon>Eukaryota</taxon>
        <taxon>Viridiplantae</taxon>
        <taxon>Streptophyta</taxon>
        <taxon>Embryophyta</taxon>
        <taxon>Tracheophyta</taxon>
        <taxon>Spermatophyta</taxon>
        <taxon>Magnoliopsida</taxon>
        <taxon>eudicotyledons</taxon>
        <taxon>Gunneridae</taxon>
        <taxon>Pentapetalae</taxon>
        <taxon>rosids</taxon>
        <taxon>fabids</taxon>
        <taxon>Fabales</taxon>
        <taxon>Fabaceae</taxon>
        <taxon>Papilionoideae</taxon>
        <taxon>50 kb inversion clade</taxon>
        <taxon>NPAAA clade</taxon>
        <taxon>indigoferoid/millettioid clade</taxon>
        <taxon>Phaseoleae</taxon>
        <taxon>Flemingia</taxon>
    </lineage>
</organism>
<feature type="transmembrane region" description="Helical" evidence="1">
    <location>
        <begin position="21"/>
        <end position="41"/>
    </location>
</feature>
<dbReference type="Proteomes" id="UP001603857">
    <property type="component" value="Unassembled WGS sequence"/>
</dbReference>
<evidence type="ECO:0000313" key="3">
    <source>
        <dbReference type="Proteomes" id="UP001603857"/>
    </source>
</evidence>
<gene>
    <name evidence="2" type="ORF">Fmac_006017</name>
</gene>
<keyword evidence="3" id="KW-1185">Reference proteome</keyword>
<evidence type="ECO:0000313" key="2">
    <source>
        <dbReference type="EMBL" id="KAL2344732.1"/>
    </source>
</evidence>
<dbReference type="PANTHER" id="PTHR34545">
    <property type="entry name" value="CLAVATA3/ESR (CLE)-RELATED PROTEIN 22"/>
    <property type="match status" value="1"/>
</dbReference>
<reference evidence="2 3" key="1">
    <citation type="submission" date="2024-08" db="EMBL/GenBank/DDBJ databases">
        <title>Insights into the chromosomal genome structure of Flemingia macrophylla.</title>
        <authorList>
            <person name="Ding Y."/>
            <person name="Zhao Y."/>
            <person name="Bi W."/>
            <person name="Wu M."/>
            <person name="Zhao G."/>
            <person name="Gong Y."/>
            <person name="Li W."/>
            <person name="Zhang P."/>
        </authorList>
    </citation>
    <scope>NUCLEOTIDE SEQUENCE [LARGE SCALE GENOMIC DNA]</scope>
    <source>
        <strain evidence="2">DYQJB</strain>
        <tissue evidence="2">Leaf</tissue>
    </source>
</reference>
<name>A0ABD1NAK2_9FABA</name>
<evidence type="ECO:0000256" key="1">
    <source>
        <dbReference type="SAM" id="Phobius"/>
    </source>
</evidence>
<sequence length="110" mass="12584">MIGFREQRERTKERRLSWARLAILFLWLILVFSLLSLFFSMDKETKTTMPPKRPSFTRALFHTPSSTTKRSRLVLGVATATTSATAVTATTKFYGDDKRIIHTGPNPLHN</sequence>
<keyword evidence="1" id="KW-0472">Membrane</keyword>
<comment type="caution">
    <text evidence="2">The sequence shown here is derived from an EMBL/GenBank/DDBJ whole genome shotgun (WGS) entry which is preliminary data.</text>
</comment>
<proteinExistence type="predicted"/>
<accession>A0ABD1NAK2</accession>
<dbReference type="PANTHER" id="PTHR34545:SF7">
    <property type="entry name" value="CLAVATA3_ESR (CLE)-RELATED PROTEIN 16"/>
    <property type="match status" value="1"/>
</dbReference>
<keyword evidence="1" id="KW-0812">Transmembrane</keyword>
<dbReference type="InterPro" id="IPR033249">
    <property type="entry name" value="CLE_plant"/>
</dbReference>